<evidence type="ECO:0000256" key="6">
    <source>
        <dbReference type="ARBA" id="ARBA00022679"/>
    </source>
</evidence>
<feature type="domain" description="Response regulatory" evidence="14">
    <location>
        <begin position="579"/>
        <end position="693"/>
    </location>
</feature>
<feature type="transmembrane region" description="Helical" evidence="12">
    <location>
        <begin position="272"/>
        <end position="293"/>
    </location>
</feature>
<dbReference type="PROSITE" id="PS50110">
    <property type="entry name" value="RESPONSE_REGULATORY"/>
    <property type="match status" value="1"/>
</dbReference>
<feature type="transmembrane region" description="Helical" evidence="12">
    <location>
        <begin position="55"/>
        <end position="74"/>
    </location>
</feature>
<dbReference type="PROSITE" id="PS50109">
    <property type="entry name" value="HIS_KIN"/>
    <property type="match status" value="1"/>
</dbReference>
<feature type="transmembrane region" description="Helical" evidence="12">
    <location>
        <begin position="200"/>
        <end position="219"/>
    </location>
</feature>
<evidence type="ECO:0000313" key="16">
    <source>
        <dbReference type="Proteomes" id="UP000178815"/>
    </source>
</evidence>
<dbReference type="STRING" id="1798481.A2678_01060"/>
<dbReference type="InterPro" id="IPR036097">
    <property type="entry name" value="HisK_dim/P_sf"/>
</dbReference>
<feature type="transmembrane region" description="Helical" evidence="12">
    <location>
        <begin position="25"/>
        <end position="43"/>
    </location>
</feature>
<dbReference type="FunFam" id="3.30.565.10:FF:000006">
    <property type="entry name" value="Sensor histidine kinase WalK"/>
    <property type="match status" value="1"/>
</dbReference>
<feature type="domain" description="Histidine kinase" evidence="13">
    <location>
        <begin position="330"/>
        <end position="548"/>
    </location>
</feature>
<keyword evidence="4" id="KW-1003">Cell membrane</keyword>
<dbReference type="InterPro" id="IPR003594">
    <property type="entry name" value="HATPase_dom"/>
</dbReference>
<comment type="catalytic activity">
    <reaction evidence="1">
        <text>ATP + protein L-histidine = ADP + protein N-phospho-L-histidine.</text>
        <dbReference type="EC" id="2.7.13.3"/>
    </reaction>
</comment>
<dbReference type="InterPro" id="IPR003661">
    <property type="entry name" value="HisK_dim/P_dom"/>
</dbReference>
<evidence type="ECO:0000256" key="2">
    <source>
        <dbReference type="ARBA" id="ARBA00004651"/>
    </source>
</evidence>
<dbReference type="GO" id="GO:0005886">
    <property type="term" value="C:plasma membrane"/>
    <property type="evidence" value="ECO:0007669"/>
    <property type="project" value="UniProtKB-SubCell"/>
</dbReference>
<dbReference type="CDD" id="cd00075">
    <property type="entry name" value="HATPase"/>
    <property type="match status" value="1"/>
</dbReference>
<dbReference type="InterPro" id="IPR007895">
    <property type="entry name" value="MASE1"/>
</dbReference>
<dbReference type="Gene3D" id="3.40.50.2300">
    <property type="match status" value="1"/>
</dbReference>
<dbReference type="CDD" id="cd17580">
    <property type="entry name" value="REC_2_DhkD-like"/>
    <property type="match status" value="1"/>
</dbReference>
<dbReference type="PANTHER" id="PTHR43547">
    <property type="entry name" value="TWO-COMPONENT HISTIDINE KINASE"/>
    <property type="match status" value="1"/>
</dbReference>
<gene>
    <name evidence="15" type="ORF">A2678_01060</name>
</gene>
<dbReference type="InterPro" id="IPR001789">
    <property type="entry name" value="Sig_transdc_resp-reg_receiver"/>
</dbReference>
<dbReference type="InterPro" id="IPR005467">
    <property type="entry name" value="His_kinase_dom"/>
</dbReference>
<dbReference type="CDD" id="cd00082">
    <property type="entry name" value="HisKA"/>
    <property type="match status" value="1"/>
</dbReference>
<dbReference type="InterPro" id="IPR036890">
    <property type="entry name" value="HATPase_C_sf"/>
</dbReference>
<dbReference type="Gene3D" id="1.10.287.130">
    <property type="match status" value="1"/>
</dbReference>
<dbReference type="PANTHER" id="PTHR43547:SF2">
    <property type="entry name" value="HYBRID SIGNAL TRANSDUCTION HISTIDINE KINASE C"/>
    <property type="match status" value="1"/>
</dbReference>
<dbReference type="Pfam" id="PF00072">
    <property type="entry name" value="Response_reg"/>
    <property type="match status" value="1"/>
</dbReference>
<keyword evidence="6" id="KW-0808">Transferase</keyword>
<evidence type="ECO:0000256" key="4">
    <source>
        <dbReference type="ARBA" id="ARBA00022475"/>
    </source>
</evidence>
<evidence type="ECO:0000256" key="8">
    <source>
        <dbReference type="ARBA" id="ARBA00022777"/>
    </source>
</evidence>
<feature type="transmembrane region" description="Helical" evidence="12">
    <location>
        <begin position="133"/>
        <end position="155"/>
    </location>
</feature>
<dbReference type="EC" id="2.7.13.3" evidence="3"/>
<dbReference type="PRINTS" id="PR00344">
    <property type="entry name" value="BCTRLSENSOR"/>
</dbReference>
<feature type="transmembrane region" description="Helical" evidence="12">
    <location>
        <begin position="80"/>
        <end position="113"/>
    </location>
</feature>
<dbReference type="SUPFAM" id="SSF55874">
    <property type="entry name" value="ATPase domain of HSP90 chaperone/DNA topoisomerase II/histidine kinase"/>
    <property type="match status" value="1"/>
</dbReference>
<dbReference type="SMART" id="SM00388">
    <property type="entry name" value="HisKA"/>
    <property type="match status" value="1"/>
</dbReference>
<reference evidence="15 16" key="1">
    <citation type="journal article" date="2016" name="Nat. Commun.">
        <title>Thousands of microbial genomes shed light on interconnected biogeochemical processes in an aquifer system.</title>
        <authorList>
            <person name="Anantharaman K."/>
            <person name="Brown C.T."/>
            <person name="Hug L.A."/>
            <person name="Sharon I."/>
            <person name="Castelle C.J."/>
            <person name="Probst A.J."/>
            <person name="Thomas B.C."/>
            <person name="Singh A."/>
            <person name="Wilkins M.J."/>
            <person name="Karaoz U."/>
            <person name="Brodie E.L."/>
            <person name="Williams K.H."/>
            <person name="Hubbard S.S."/>
            <person name="Banfield J.F."/>
        </authorList>
    </citation>
    <scope>NUCLEOTIDE SEQUENCE [LARGE SCALE GENOMIC DNA]</scope>
</reference>
<keyword evidence="10 12" id="KW-0472">Membrane</keyword>
<comment type="subcellular location">
    <subcellularLocation>
        <location evidence="2">Cell membrane</location>
        <topology evidence="2">Multi-pass membrane protein</topology>
    </subcellularLocation>
</comment>
<evidence type="ECO:0000256" key="10">
    <source>
        <dbReference type="ARBA" id="ARBA00023136"/>
    </source>
</evidence>
<evidence type="ECO:0000256" key="9">
    <source>
        <dbReference type="ARBA" id="ARBA00022989"/>
    </source>
</evidence>
<dbReference type="InterPro" id="IPR004358">
    <property type="entry name" value="Sig_transdc_His_kin-like_C"/>
</dbReference>
<dbReference type="SMART" id="SM00448">
    <property type="entry name" value="REC"/>
    <property type="match status" value="1"/>
</dbReference>
<dbReference type="Pfam" id="PF05231">
    <property type="entry name" value="MASE1"/>
    <property type="match status" value="1"/>
</dbReference>
<dbReference type="GO" id="GO:0000155">
    <property type="term" value="F:phosphorelay sensor kinase activity"/>
    <property type="evidence" value="ECO:0007669"/>
    <property type="project" value="InterPro"/>
</dbReference>
<evidence type="ECO:0000256" key="12">
    <source>
        <dbReference type="SAM" id="Phobius"/>
    </source>
</evidence>
<dbReference type="InterPro" id="IPR011006">
    <property type="entry name" value="CheY-like_superfamily"/>
</dbReference>
<organism evidence="15 16">
    <name type="scientific">Candidatus Kaiserbacteria bacterium RIFCSPHIGHO2_01_FULL_53_31</name>
    <dbReference type="NCBI Taxonomy" id="1798481"/>
    <lineage>
        <taxon>Bacteria</taxon>
        <taxon>Candidatus Kaiseribacteriota</taxon>
    </lineage>
</organism>
<evidence type="ECO:0000256" key="11">
    <source>
        <dbReference type="PROSITE-ProRule" id="PRU00169"/>
    </source>
</evidence>
<protein>
    <recommendedName>
        <fullName evidence="3">histidine kinase</fullName>
        <ecNumber evidence="3">2.7.13.3</ecNumber>
    </recommendedName>
</protein>
<evidence type="ECO:0000256" key="5">
    <source>
        <dbReference type="ARBA" id="ARBA00022553"/>
    </source>
</evidence>
<evidence type="ECO:0000259" key="13">
    <source>
        <dbReference type="PROSITE" id="PS50109"/>
    </source>
</evidence>
<dbReference type="Proteomes" id="UP000178815">
    <property type="component" value="Unassembled WGS sequence"/>
</dbReference>
<dbReference type="AlphaFoldDB" id="A0A1F6CIJ9"/>
<keyword evidence="7 12" id="KW-0812">Transmembrane</keyword>
<dbReference type="EMBL" id="MFKU01000005">
    <property type="protein sequence ID" value="OGG49039.1"/>
    <property type="molecule type" value="Genomic_DNA"/>
</dbReference>
<proteinExistence type="predicted"/>
<comment type="caution">
    <text evidence="15">The sequence shown here is derived from an EMBL/GenBank/DDBJ whole genome shotgun (WGS) entry which is preliminary data.</text>
</comment>
<keyword evidence="5 11" id="KW-0597">Phosphoprotein</keyword>
<accession>A0A1F6CIJ9</accession>
<evidence type="ECO:0000256" key="1">
    <source>
        <dbReference type="ARBA" id="ARBA00000085"/>
    </source>
</evidence>
<dbReference type="Pfam" id="PF02518">
    <property type="entry name" value="HATPase_c"/>
    <property type="match status" value="1"/>
</dbReference>
<feature type="modified residue" description="4-aspartylphosphate" evidence="11">
    <location>
        <position position="628"/>
    </location>
</feature>
<name>A0A1F6CIJ9_9BACT</name>
<sequence length="700" mass="77051">MTGRERLLPGGFMTNEPGTQFTDRIGILLSIFFVYLIIARFGLSTQTGAALPTLLWLPSGIALASFLLFGHRVWPAIATATFLVFLSVGMPFVAALGIAFGNVVGPLAGALLVKRYSDFHPSIFRIRDNMGIVASALLVPIVTATIALVSLQITGATLPGTGTETWSIWWVGDAMGILVFAPFILTWFNRPFFERTPLQQGELILVVASVSLASLHIFWRTQPLYDDYLFIPLTWAALRTGPRGIALSILIASSIALSGTLLGHGPFANVGLLYLQAFMATVSGVFLVIAAIVEERRLALETLGEHVRELEIALHKISSEDEAKKEFLAVLAHELRNPLATILSSIELIHMEVLSLPKNLAQLLETINERAKTMVHLLDDLLDISRISQKKLKLRKETVLVDRFIDTLVLTIQPLMRRYGHTFSVTRPDQELFLNADPTRLEQIFVNLLTNAAKYTKPPGFIEIIAGHEDDMAIIHIRDTGMGIPRNMLRRIFEPFFQINQGQLGSEGLGVGLALTRQLVEMHGGTIEVASAGTNSGSEFIVRLPLSATPVSQDSPARDRAVVLRSRSRPSRRVKGALKILIVDDNEGATKALARLLELRGHVTEYVLTGSEALDKALQFEPEVILLDIGLPDIDGYEVAKLLQEQKKPYYLIALTGYGQAEDKERAKQAGFHYHITKPAGLKDIEAVLRKVPHAATQKL</sequence>
<dbReference type="Pfam" id="PF00512">
    <property type="entry name" value="HisKA"/>
    <property type="match status" value="1"/>
</dbReference>
<feature type="transmembrane region" description="Helical" evidence="12">
    <location>
        <begin position="167"/>
        <end position="188"/>
    </location>
</feature>
<dbReference type="SUPFAM" id="SSF52172">
    <property type="entry name" value="CheY-like"/>
    <property type="match status" value="1"/>
</dbReference>
<dbReference type="SUPFAM" id="SSF47384">
    <property type="entry name" value="Homodimeric domain of signal transducing histidine kinase"/>
    <property type="match status" value="1"/>
</dbReference>
<keyword evidence="9 12" id="KW-1133">Transmembrane helix</keyword>
<dbReference type="SMART" id="SM00387">
    <property type="entry name" value="HATPase_c"/>
    <property type="match status" value="1"/>
</dbReference>
<evidence type="ECO:0000259" key="14">
    <source>
        <dbReference type="PROSITE" id="PS50110"/>
    </source>
</evidence>
<keyword evidence="8" id="KW-0418">Kinase</keyword>
<evidence type="ECO:0000256" key="7">
    <source>
        <dbReference type="ARBA" id="ARBA00022692"/>
    </source>
</evidence>
<feature type="transmembrane region" description="Helical" evidence="12">
    <location>
        <begin position="245"/>
        <end position="265"/>
    </location>
</feature>
<evidence type="ECO:0000313" key="15">
    <source>
        <dbReference type="EMBL" id="OGG49039.1"/>
    </source>
</evidence>
<evidence type="ECO:0000256" key="3">
    <source>
        <dbReference type="ARBA" id="ARBA00012438"/>
    </source>
</evidence>
<dbReference type="Gene3D" id="3.30.565.10">
    <property type="entry name" value="Histidine kinase-like ATPase, C-terminal domain"/>
    <property type="match status" value="1"/>
</dbReference>